<reference evidence="3" key="1">
    <citation type="journal article" date="2019" name="Int. J. Syst. Evol. Microbiol.">
        <title>The Global Catalogue of Microorganisms (GCM) 10K type strain sequencing project: providing services to taxonomists for standard genome sequencing and annotation.</title>
        <authorList>
            <consortium name="The Broad Institute Genomics Platform"/>
            <consortium name="The Broad Institute Genome Sequencing Center for Infectious Disease"/>
            <person name="Wu L."/>
            <person name="Ma J."/>
        </authorList>
    </citation>
    <scope>NUCLEOTIDE SEQUENCE [LARGE SCALE GENOMIC DNA]</scope>
    <source>
        <strain evidence="3">JCM 17809</strain>
    </source>
</reference>
<evidence type="ECO:0000313" key="3">
    <source>
        <dbReference type="Proteomes" id="UP001500945"/>
    </source>
</evidence>
<comment type="caution">
    <text evidence="2">The sequence shown here is derived from an EMBL/GenBank/DDBJ whole genome shotgun (WGS) entry which is preliminary data.</text>
</comment>
<keyword evidence="1" id="KW-1133">Transmembrane helix</keyword>
<evidence type="ECO:0000256" key="1">
    <source>
        <dbReference type="SAM" id="Phobius"/>
    </source>
</evidence>
<name>A0ABP8K0S8_9MICO</name>
<gene>
    <name evidence="2" type="ORF">GCM10023168_05430</name>
</gene>
<accession>A0ABP8K0S8</accession>
<organism evidence="2 3">
    <name type="scientific">Fodinibacter luteus</name>
    <dbReference type="NCBI Taxonomy" id="552064"/>
    <lineage>
        <taxon>Bacteria</taxon>
        <taxon>Bacillati</taxon>
        <taxon>Actinomycetota</taxon>
        <taxon>Actinomycetes</taxon>
        <taxon>Micrococcales</taxon>
        <taxon>Intrasporangiaceae</taxon>
        <taxon>Fodinibacter (ex Wang et al. 2009)</taxon>
    </lineage>
</organism>
<dbReference type="EMBL" id="BAABGM010000003">
    <property type="protein sequence ID" value="GAA4398895.1"/>
    <property type="molecule type" value="Genomic_DNA"/>
</dbReference>
<protein>
    <recommendedName>
        <fullName evidence="4">WD40 repeat domain-containing protein</fullName>
    </recommendedName>
</protein>
<sequence>MSTERLVREALENSVKGLPCPEPKFEQLLAAGRAARRRRVATVASLAAAAVLVLVLAGLTFAWVGRAGTALEPVPANPTTSATIGAPPSELQQWIDALPAGAPPATPYWHDGTLYVNSEQIPAPYAAVNLRAAGDTVLVAGYDSEAKDAGPSQWGLVRGGRLELLPVPSGIFEADLSVDGRIAYWVTHVPGTTRFFTWDTETNTALASRTVNGRQVELWGIDAAGNGYWAPEADPVPYNTRWDIRANTDTATDLTFGPWDPPESFEEFIPWMHNEDPYRSPDGTKVVVTGSVPSDSPSDCCLDQLRVRPVGPDASLEPQDVTTLSLSQVLPSYNSIHLDDSNGYWVWWESNDSVLVSVDGDSRTYLVRCPADGGDCQRVVDLAPRTDTPHQADGSYYPHWDGWAFARAPVSQ</sequence>
<keyword evidence="1" id="KW-0812">Transmembrane</keyword>
<keyword evidence="3" id="KW-1185">Reference proteome</keyword>
<dbReference type="RefSeq" id="WP_345201991.1">
    <property type="nucleotide sequence ID" value="NZ_BAABGM010000003.1"/>
</dbReference>
<evidence type="ECO:0008006" key="4">
    <source>
        <dbReference type="Google" id="ProtNLM"/>
    </source>
</evidence>
<proteinExistence type="predicted"/>
<evidence type="ECO:0000313" key="2">
    <source>
        <dbReference type="EMBL" id="GAA4398895.1"/>
    </source>
</evidence>
<keyword evidence="1" id="KW-0472">Membrane</keyword>
<dbReference type="Proteomes" id="UP001500945">
    <property type="component" value="Unassembled WGS sequence"/>
</dbReference>
<feature type="transmembrane region" description="Helical" evidence="1">
    <location>
        <begin position="43"/>
        <end position="64"/>
    </location>
</feature>